<dbReference type="PROSITE" id="PS50283">
    <property type="entry name" value="NA_SOLUT_SYMP_3"/>
    <property type="match status" value="1"/>
</dbReference>
<evidence type="ECO:0000256" key="3">
    <source>
        <dbReference type="ARBA" id="ARBA00022448"/>
    </source>
</evidence>
<evidence type="ECO:0000256" key="12">
    <source>
        <dbReference type="SAM" id="Phobius"/>
    </source>
</evidence>
<keyword evidence="14" id="KW-1185">Reference proteome</keyword>
<organism evidence="13 14">
    <name type="scientific">Saccharicrinis fermentans DSM 9555 = JCM 21142</name>
    <dbReference type="NCBI Taxonomy" id="869213"/>
    <lineage>
        <taxon>Bacteria</taxon>
        <taxon>Pseudomonadati</taxon>
        <taxon>Bacteroidota</taxon>
        <taxon>Bacteroidia</taxon>
        <taxon>Marinilabiliales</taxon>
        <taxon>Marinilabiliaceae</taxon>
        <taxon>Saccharicrinis</taxon>
    </lineage>
</organism>
<comment type="similarity">
    <text evidence="2 11">Belongs to the sodium:solute symporter (SSF) (TC 2.A.21) family.</text>
</comment>
<feature type="transmembrane region" description="Helical" evidence="12">
    <location>
        <begin position="410"/>
        <end position="429"/>
    </location>
</feature>
<evidence type="ECO:0000256" key="8">
    <source>
        <dbReference type="ARBA" id="ARBA00023065"/>
    </source>
</evidence>
<feature type="transmembrane region" description="Helical" evidence="12">
    <location>
        <begin position="487"/>
        <end position="508"/>
    </location>
</feature>
<keyword evidence="4" id="KW-1003">Cell membrane</keyword>
<dbReference type="InterPro" id="IPR051163">
    <property type="entry name" value="Sodium:Solute_Symporter_SSF"/>
</dbReference>
<evidence type="ECO:0000256" key="9">
    <source>
        <dbReference type="ARBA" id="ARBA00023136"/>
    </source>
</evidence>
<keyword evidence="6 12" id="KW-1133">Transmembrane helix</keyword>
<dbReference type="GO" id="GO:0005886">
    <property type="term" value="C:plasma membrane"/>
    <property type="evidence" value="ECO:0007669"/>
    <property type="project" value="UniProtKB-SubCell"/>
</dbReference>
<dbReference type="STRING" id="869213.GCA_000517085_00826"/>
<evidence type="ECO:0000256" key="10">
    <source>
        <dbReference type="ARBA" id="ARBA00023201"/>
    </source>
</evidence>
<reference evidence="13 14" key="1">
    <citation type="journal article" date="2014" name="Genome Announc.">
        <title>Draft Genome Sequence of Cytophaga fermentans JCM 21142T, a Facultative Anaerobe Isolated from Marine Mud.</title>
        <authorList>
            <person name="Starns D."/>
            <person name="Oshima K."/>
            <person name="Suda W."/>
            <person name="Iino T."/>
            <person name="Yuki M."/>
            <person name="Inoue J."/>
            <person name="Kitamura K."/>
            <person name="Iida T."/>
            <person name="Darby A."/>
            <person name="Hattori M."/>
            <person name="Ohkuma M."/>
        </authorList>
    </citation>
    <scope>NUCLEOTIDE SEQUENCE [LARGE SCALE GENOMIC DNA]</scope>
    <source>
        <strain evidence="13 14">JCM 21142</strain>
    </source>
</reference>
<dbReference type="Proteomes" id="UP000019402">
    <property type="component" value="Unassembled WGS sequence"/>
</dbReference>
<keyword evidence="8" id="KW-0406">Ion transport</keyword>
<keyword evidence="3" id="KW-0813">Transport</keyword>
<keyword evidence="7" id="KW-0915">Sodium</keyword>
<dbReference type="InterPro" id="IPR001734">
    <property type="entry name" value="Na/solute_symporter"/>
</dbReference>
<feature type="transmembrane region" description="Helical" evidence="12">
    <location>
        <begin position="30"/>
        <end position="48"/>
    </location>
</feature>
<dbReference type="Gene3D" id="1.20.1730.10">
    <property type="entry name" value="Sodium/glucose cotransporter"/>
    <property type="match status" value="1"/>
</dbReference>
<feature type="transmembrane region" description="Helical" evidence="12">
    <location>
        <begin position="102"/>
        <end position="123"/>
    </location>
</feature>
<proteinExistence type="inferred from homology"/>
<accession>W7Y2I9</accession>
<dbReference type="GO" id="GO:0015293">
    <property type="term" value="F:symporter activity"/>
    <property type="evidence" value="ECO:0007669"/>
    <property type="project" value="TreeGrafter"/>
</dbReference>
<feature type="transmembrane region" description="Helical" evidence="12">
    <location>
        <begin position="209"/>
        <end position="227"/>
    </location>
</feature>
<evidence type="ECO:0000256" key="6">
    <source>
        <dbReference type="ARBA" id="ARBA00022989"/>
    </source>
</evidence>
<protein>
    <submittedName>
        <fullName evidence="13">Na(+)/glucose symporter</fullName>
    </submittedName>
</protein>
<evidence type="ECO:0000256" key="7">
    <source>
        <dbReference type="ARBA" id="ARBA00023053"/>
    </source>
</evidence>
<dbReference type="PANTHER" id="PTHR42985">
    <property type="entry name" value="SODIUM-COUPLED MONOCARBOXYLATE TRANSPORTER"/>
    <property type="match status" value="1"/>
</dbReference>
<evidence type="ECO:0000256" key="2">
    <source>
        <dbReference type="ARBA" id="ARBA00006434"/>
    </source>
</evidence>
<evidence type="ECO:0000313" key="14">
    <source>
        <dbReference type="Proteomes" id="UP000019402"/>
    </source>
</evidence>
<dbReference type="PANTHER" id="PTHR42985:SF47">
    <property type="entry name" value="INTEGRAL MEMBRANE TRANSPORT PROTEIN"/>
    <property type="match status" value="1"/>
</dbReference>
<feature type="transmembrane region" description="Helical" evidence="12">
    <location>
        <begin position="260"/>
        <end position="279"/>
    </location>
</feature>
<dbReference type="Pfam" id="PF00474">
    <property type="entry name" value="SSF"/>
    <property type="match status" value="1"/>
</dbReference>
<dbReference type="eggNOG" id="COG0591">
    <property type="taxonomic scope" value="Bacteria"/>
</dbReference>
<comment type="subcellular location">
    <subcellularLocation>
        <location evidence="1">Cell membrane</location>
        <topology evidence="1">Multi-pass membrane protein</topology>
    </subcellularLocation>
</comment>
<evidence type="ECO:0000256" key="11">
    <source>
        <dbReference type="RuleBase" id="RU362091"/>
    </source>
</evidence>
<dbReference type="OrthoDB" id="9803597at2"/>
<comment type="caution">
    <text evidence="13">The sequence shown here is derived from an EMBL/GenBank/DDBJ whole genome shotgun (WGS) entry which is preliminary data.</text>
</comment>
<keyword evidence="9 12" id="KW-0472">Membrane</keyword>
<feature type="transmembrane region" description="Helical" evidence="12">
    <location>
        <begin position="441"/>
        <end position="458"/>
    </location>
</feature>
<evidence type="ECO:0000256" key="4">
    <source>
        <dbReference type="ARBA" id="ARBA00022475"/>
    </source>
</evidence>
<feature type="transmembrane region" description="Helical" evidence="12">
    <location>
        <begin position="463"/>
        <end position="481"/>
    </location>
</feature>
<evidence type="ECO:0000256" key="5">
    <source>
        <dbReference type="ARBA" id="ARBA00022692"/>
    </source>
</evidence>
<evidence type="ECO:0000313" key="13">
    <source>
        <dbReference type="EMBL" id="GAF02172.1"/>
    </source>
</evidence>
<keyword evidence="5 12" id="KW-0812">Transmembrane</keyword>
<dbReference type="RefSeq" id="WP_027470789.1">
    <property type="nucleotide sequence ID" value="NZ_BAMD01000006.1"/>
</dbReference>
<sequence length="512" mass="55871">MKKVITSIGLIVLCLPVLFAQRPTIASGHFSSLNWIVLVVFLVGTTVFGELVKNKDKGLNGFFRGGNNLPWWTVSLSLIATKTSVATFIAVPAFVFSLHGDLSYLQMTFGFALGNILMVFVLLKEYYEDHIYSPYDFIQNRLGIRVSQLSRTFFMVGATMSQGVRLLGTALVLSVITGQSTILCIGIIAAFAVVWSYIGGITTVVWTDALQFVIFIFGALFALFYAIGDIPGGLSEMIVIADQKAKLTLLDLSLDPHKTYTLWVGILGCTFFEFGSNAVDQVVTQRALCCRNLKEARKAVGFSVIGVATTWIMAFVGIGLVAYYHINPLSPEINASMVQEPDRIFPYYVVNSLPNGISGLIIAAMFAAGISTLDSALTALSQTSVMGVGSILFPRLKFMNEDKVVKISKMAIIVWGGILALLAYGFSFFQDGGLLALGFKVPGYAYGTLIGIAFLALMRRGSFMGILMGSLLAIACIGWMHMEGISFFWWFPVGAFVVIMMAIFYDMIVPKK</sequence>
<dbReference type="InterPro" id="IPR038377">
    <property type="entry name" value="Na/Glc_symporter_sf"/>
</dbReference>
<dbReference type="GO" id="GO:0006814">
    <property type="term" value="P:sodium ion transport"/>
    <property type="evidence" value="ECO:0007669"/>
    <property type="project" value="UniProtKB-KW"/>
</dbReference>
<evidence type="ECO:0000256" key="1">
    <source>
        <dbReference type="ARBA" id="ARBA00004651"/>
    </source>
</evidence>
<feature type="transmembrane region" description="Helical" evidence="12">
    <location>
        <begin position="299"/>
        <end position="324"/>
    </location>
</feature>
<keyword evidence="10" id="KW-0739">Sodium transport</keyword>
<dbReference type="AlphaFoldDB" id="W7Y2I9"/>
<dbReference type="EMBL" id="BAMD01000006">
    <property type="protein sequence ID" value="GAF02172.1"/>
    <property type="molecule type" value="Genomic_DNA"/>
</dbReference>
<feature type="transmembrane region" description="Helical" evidence="12">
    <location>
        <begin position="345"/>
        <end position="370"/>
    </location>
</feature>
<feature type="transmembrane region" description="Helical" evidence="12">
    <location>
        <begin position="69"/>
        <end position="96"/>
    </location>
</feature>
<feature type="transmembrane region" description="Helical" evidence="12">
    <location>
        <begin position="170"/>
        <end position="197"/>
    </location>
</feature>
<gene>
    <name evidence="13" type="ORF">JCM21142_3800</name>
</gene>
<name>W7Y2I9_9BACT</name>